<dbReference type="GO" id="GO:0005096">
    <property type="term" value="F:GTPase activator activity"/>
    <property type="evidence" value="ECO:0007669"/>
    <property type="project" value="InterPro"/>
</dbReference>
<dbReference type="PANTHER" id="PTHR21344">
    <property type="entry name" value="RAL GTPASE-ACTIVATING PROTEIN SUBUNIT BETA"/>
    <property type="match status" value="1"/>
</dbReference>
<protein>
    <submittedName>
        <fullName evidence="1">Putative ral gtpase-activating protein subunit beta</fullName>
    </submittedName>
</protein>
<sequence length="128" mass="14272">MTFYLCRSISFIVLKPRLINILMNALQVETDPHNTHMLLGGLHLCVQDSVTFEACEATSVTMNAMHTTTEAPNLLSSGVCFVFCSPITCCPSRSPTDCSNLLFSFFFYLHFQPFVSNHPFHSSSCHSS</sequence>
<dbReference type="InterPro" id="IPR039930">
    <property type="entry name" value="RALGAPB"/>
</dbReference>
<proteinExistence type="predicted"/>
<dbReference type="EMBL" id="GGFJ01011946">
    <property type="protein sequence ID" value="MBW61087.1"/>
    <property type="molecule type" value="Transcribed_RNA"/>
</dbReference>
<organism evidence="1">
    <name type="scientific">Anopheles marajoara</name>
    <dbReference type="NCBI Taxonomy" id="58244"/>
    <lineage>
        <taxon>Eukaryota</taxon>
        <taxon>Metazoa</taxon>
        <taxon>Ecdysozoa</taxon>
        <taxon>Arthropoda</taxon>
        <taxon>Hexapoda</taxon>
        <taxon>Insecta</taxon>
        <taxon>Pterygota</taxon>
        <taxon>Neoptera</taxon>
        <taxon>Endopterygota</taxon>
        <taxon>Diptera</taxon>
        <taxon>Nematocera</taxon>
        <taxon>Culicoidea</taxon>
        <taxon>Culicidae</taxon>
        <taxon>Anophelinae</taxon>
        <taxon>Anopheles</taxon>
    </lineage>
</organism>
<evidence type="ECO:0000313" key="1">
    <source>
        <dbReference type="EMBL" id="MBW61087.1"/>
    </source>
</evidence>
<dbReference type="PANTHER" id="PTHR21344:SF1">
    <property type="entry name" value="RAL GTPASE-ACTIVATING PROTEIN SUBUNIT BETA"/>
    <property type="match status" value="1"/>
</dbReference>
<reference evidence="1" key="1">
    <citation type="submission" date="2018-01" db="EMBL/GenBank/DDBJ databases">
        <title>An insight into the sialome of Amazonian anophelines.</title>
        <authorList>
            <person name="Ribeiro J.M."/>
            <person name="Scarpassa V."/>
            <person name="Calvo E."/>
        </authorList>
    </citation>
    <scope>NUCLEOTIDE SEQUENCE</scope>
    <source>
        <tissue evidence="1">Salivary glands</tissue>
    </source>
</reference>
<accession>A0A2M4C6Y6</accession>
<name>A0A2M4C6Y6_9DIPT</name>
<dbReference type="AlphaFoldDB" id="A0A2M4C6Y6"/>